<evidence type="ECO:0000313" key="2">
    <source>
        <dbReference type="EMBL" id="MDC3980217.1"/>
    </source>
</evidence>
<organism evidence="2 3">
    <name type="scientific">Polyangium jinanense</name>
    <dbReference type="NCBI Taxonomy" id="2829994"/>
    <lineage>
        <taxon>Bacteria</taxon>
        <taxon>Pseudomonadati</taxon>
        <taxon>Myxococcota</taxon>
        <taxon>Polyangia</taxon>
        <taxon>Polyangiales</taxon>
        <taxon>Polyangiaceae</taxon>
        <taxon>Polyangium</taxon>
    </lineage>
</organism>
<protein>
    <submittedName>
        <fullName evidence="2">Uncharacterized protein</fullName>
    </submittedName>
</protein>
<feature type="compositionally biased region" description="Low complexity" evidence="1">
    <location>
        <begin position="74"/>
        <end position="87"/>
    </location>
</feature>
<evidence type="ECO:0000313" key="3">
    <source>
        <dbReference type="Proteomes" id="UP001151081"/>
    </source>
</evidence>
<gene>
    <name evidence="2" type="ORF">KEG57_06915</name>
</gene>
<feature type="region of interest" description="Disordered" evidence="1">
    <location>
        <begin position="66"/>
        <end position="179"/>
    </location>
</feature>
<comment type="caution">
    <text evidence="2">The sequence shown here is derived from an EMBL/GenBank/DDBJ whole genome shotgun (WGS) entry which is preliminary data.</text>
</comment>
<dbReference type="EMBL" id="JAGTJJ010000002">
    <property type="protein sequence ID" value="MDC3980217.1"/>
    <property type="molecule type" value="Genomic_DNA"/>
</dbReference>
<dbReference type="RefSeq" id="WP_272417246.1">
    <property type="nucleotide sequence ID" value="NZ_JAGTJJ010000002.1"/>
</dbReference>
<name>A0A9X3WXN6_9BACT</name>
<proteinExistence type="predicted"/>
<accession>A0A9X3WXN6</accession>
<dbReference type="Proteomes" id="UP001151081">
    <property type="component" value="Unassembled WGS sequence"/>
</dbReference>
<reference evidence="2 3" key="1">
    <citation type="submission" date="2021-04" db="EMBL/GenBank/DDBJ databases">
        <title>Genome analysis of Polyangium sp.</title>
        <authorList>
            <person name="Li Y."/>
            <person name="Wang J."/>
        </authorList>
    </citation>
    <scope>NUCLEOTIDE SEQUENCE [LARGE SCALE GENOMIC DNA]</scope>
    <source>
        <strain evidence="2 3">SDU14</strain>
    </source>
</reference>
<sequence>MRTMILCSACKRHVFSSEPSCPFCGLELDPAARKSKTPALSPEMSRAQRYALGAAMAMTLAGTACKTEDSPAVEPESAENATASAAPLAPPEPPRPTPQPEDRAREAPPPPSPFLVGAPTNDPPPLPELPQRVDVAPADAGALDAGRTVARKPPPPPPPPLDDPPDGWRRNHRCIRTPNGGMNCPPYGCVFPDEACDTFRV</sequence>
<keyword evidence="3" id="KW-1185">Reference proteome</keyword>
<feature type="compositionally biased region" description="Pro residues" evidence="1">
    <location>
        <begin position="152"/>
        <end position="162"/>
    </location>
</feature>
<evidence type="ECO:0000256" key="1">
    <source>
        <dbReference type="SAM" id="MobiDB-lite"/>
    </source>
</evidence>
<dbReference type="AlphaFoldDB" id="A0A9X3WXN6"/>
<feature type="compositionally biased region" description="Pro residues" evidence="1">
    <location>
        <begin position="88"/>
        <end position="99"/>
    </location>
</feature>